<proteinExistence type="predicted"/>
<evidence type="ECO:0008006" key="2">
    <source>
        <dbReference type="Google" id="ProtNLM"/>
    </source>
</evidence>
<dbReference type="EnsemblMetazoa" id="Aqu2.1.32069_001">
    <property type="protein sequence ID" value="Aqu2.1.32069_001"/>
    <property type="gene ID" value="Aqu2.1.32069"/>
</dbReference>
<name>A0A1X7UX13_AMPQE</name>
<sequence length="155" mass="17543">MYYGDSSADKGNFKSKLFNQFFHSVFKCSSTYALSSPPDLPEVCLSSIDINIQDTFKALCAVNPNKAGGDATSILEPIHYIFQTCAVYADIPNKWKHYYIRSLNPALDDKKQYDCIMLDIKKAFDTVSHDLLLSKLWSCGLTGPVWHLLRNYLSD</sequence>
<evidence type="ECO:0000313" key="1">
    <source>
        <dbReference type="EnsemblMetazoa" id="Aqu2.1.32069_001"/>
    </source>
</evidence>
<accession>A0A1X7UX13</accession>
<dbReference type="AlphaFoldDB" id="A0A1X7UX13"/>
<reference evidence="1" key="1">
    <citation type="submission" date="2017-05" db="UniProtKB">
        <authorList>
            <consortium name="EnsemblMetazoa"/>
        </authorList>
    </citation>
    <scope>IDENTIFICATION</scope>
</reference>
<organism evidence="1">
    <name type="scientific">Amphimedon queenslandica</name>
    <name type="common">Sponge</name>
    <dbReference type="NCBI Taxonomy" id="400682"/>
    <lineage>
        <taxon>Eukaryota</taxon>
        <taxon>Metazoa</taxon>
        <taxon>Porifera</taxon>
        <taxon>Demospongiae</taxon>
        <taxon>Heteroscleromorpha</taxon>
        <taxon>Haplosclerida</taxon>
        <taxon>Niphatidae</taxon>
        <taxon>Amphimedon</taxon>
    </lineage>
</organism>
<protein>
    <recommendedName>
        <fullName evidence="2">Reverse transcriptase domain-containing protein</fullName>
    </recommendedName>
</protein>
<dbReference type="InParanoid" id="A0A1X7UX13"/>